<dbReference type="RefSeq" id="WP_189987016.1">
    <property type="nucleotide sequence ID" value="NZ_BMZS01000001.1"/>
</dbReference>
<name>A0A918XMK7_9PROT</name>
<evidence type="ECO:0000256" key="4">
    <source>
        <dbReference type="ARBA" id="ARBA00022679"/>
    </source>
</evidence>
<keyword evidence="5 6" id="KW-0949">S-adenosyl-L-methionine</keyword>
<reference evidence="7" key="1">
    <citation type="journal article" date="2014" name="Int. J. Syst. Evol. Microbiol.">
        <title>Complete genome sequence of Corynebacterium casei LMG S-19264T (=DSM 44701T), isolated from a smear-ripened cheese.</title>
        <authorList>
            <consortium name="US DOE Joint Genome Institute (JGI-PGF)"/>
            <person name="Walter F."/>
            <person name="Albersmeier A."/>
            <person name="Kalinowski J."/>
            <person name="Ruckert C."/>
        </authorList>
    </citation>
    <scope>NUCLEOTIDE SEQUENCE</scope>
    <source>
        <strain evidence="7">KCTC 42651</strain>
    </source>
</reference>
<evidence type="ECO:0000256" key="5">
    <source>
        <dbReference type="ARBA" id="ARBA00022691"/>
    </source>
</evidence>
<evidence type="ECO:0000256" key="6">
    <source>
        <dbReference type="HAMAP-Rule" id="MF_00074"/>
    </source>
</evidence>
<dbReference type="GO" id="GO:0070043">
    <property type="term" value="F:rRNA (guanine-N7-)-methyltransferase activity"/>
    <property type="evidence" value="ECO:0007669"/>
    <property type="project" value="UniProtKB-UniRule"/>
</dbReference>
<proteinExistence type="inferred from homology"/>
<keyword evidence="8" id="KW-1185">Reference proteome</keyword>
<dbReference type="Proteomes" id="UP000630353">
    <property type="component" value="Unassembled WGS sequence"/>
</dbReference>
<evidence type="ECO:0000256" key="3">
    <source>
        <dbReference type="ARBA" id="ARBA00022603"/>
    </source>
</evidence>
<dbReference type="PIRSF" id="PIRSF003078">
    <property type="entry name" value="GidB"/>
    <property type="match status" value="1"/>
</dbReference>
<feature type="binding site" evidence="6">
    <location>
        <position position="76"/>
    </location>
    <ligand>
        <name>S-adenosyl-L-methionine</name>
        <dbReference type="ChEBI" id="CHEBI:59789"/>
    </ligand>
</feature>
<dbReference type="InterPro" id="IPR029063">
    <property type="entry name" value="SAM-dependent_MTases_sf"/>
</dbReference>
<dbReference type="GO" id="GO:0005829">
    <property type="term" value="C:cytosol"/>
    <property type="evidence" value="ECO:0007669"/>
    <property type="project" value="TreeGrafter"/>
</dbReference>
<keyword evidence="3 6" id="KW-0489">Methyltransferase</keyword>
<accession>A0A918XMK7</accession>
<protein>
    <recommendedName>
        <fullName evidence="6">Ribosomal RNA small subunit methyltransferase G</fullName>
        <ecNumber evidence="6">2.1.1.170</ecNumber>
    </recommendedName>
    <alternativeName>
        <fullName evidence="6">16S rRNA 7-methylguanosine methyltransferase</fullName>
        <shortName evidence="6">16S rRNA m7G methyltransferase</shortName>
    </alternativeName>
</protein>
<dbReference type="HAMAP" id="MF_00074">
    <property type="entry name" value="16SrRNA_methyltr_G"/>
    <property type="match status" value="1"/>
</dbReference>
<dbReference type="Pfam" id="PF02527">
    <property type="entry name" value="GidB"/>
    <property type="match status" value="1"/>
</dbReference>
<dbReference type="EC" id="2.1.1.170" evidence="6"/>
<keyword evidence="4 6" id="KW-0808">Transferase</keyword>
<keyword evidence="1 6" id="KW-0963">Cytoplasm</keyword>
<comment type="subcellular location">
    <subcellularLocation>
        <location evidence="6">Cytoplasm</location>
    </subcellularLocation>
</comment>
<dbReference type="InterPro" id="IPR003682">
    <property type="entry name" value="rRNA_ssu_MeTfrase_G"/>
</dbReference>
<evidence type="ECO:0000256" key="1">
    <source>
        <dbReference type="ARBA" id="ARBA00022490"/>
    </source>
</evidence>
<dbReference type="PANTHER" id="PTHR31760:SF0">
    <property type="entry name" value="S-ADENOSYL-L-METHIONINE-DEPENDENT METHYLTRANSFERASES SUPERFAMILY PROTEIN"/>
    <property type="match status" value="1"/>
</dbReference>
<gene>
    <name evidence="6 7" type="primary">rsmG</name>
    <name evidence="7" type="ORF">GCM10017083_01770</name>
</gene>
<keyword evidence="2 6" id="KW-0698">rRNA processing</keyword>
<organism evidence="7 8">
    <name type="scientific">Thalassobaculum fulvum</name>
    <dbReference type="NCBI Taxonomy" id="1633335"/>
    <lineage>
        <taxon>Bacteria</taxon>
        <taxon>Pseudomonadati</taxon>
        <taxon>Pseudomonadota</taxon>
        <taxon>Alphaproteobacteria</taxon>
        <taxon>Rhodospirillales</taxon>
        <taxon>Thalassobaculaceae</taxon>
        <taxon>Thalassobaculum</taxon>
    </lineage>
</organism>
<evidence type="ECO:0000313" key="8">
    <source>
        <dbReference type="Proteomes" id="UP000630353"/>
    </source>
</evidence>
<evidence type="ECO:0000256" key="2">
    <source>
        <dbReference type="ARBA" id="ARBA00022552"/>
    </source>
</evidence>
<feature type="binding site" evidence="6">
    <location>
        <begin position="120"/>
        <end position="121"/>
    </location>
    <ligand>
        <name>S-adenosyl-L-methionine</name>
        <dbReference type="ChEBI" id="CHEBI:59789"/>
    </ligand>
</feature>
<sequence length="201" mass="22022">MTPSDVQQKIGFDDATRARLEAYVALLTKWQARINLVAPATLPEVWNRHVLDSAQLLSYMAGHPGPVLDLGSGAGFPGLVLAVLGRDDVILVEADRRKAAFLQEAARATGTKVRIEACRIEALRPIRAGIVTARALATVSELMHYARPFTDESTLYLFLKGERADDELTTARERWNMTVDKAPSLSDARGVILRLEGVTDV</sequence>
<dbReference type="AlphaFoldDB" id="A0A918XMK7"/>
<dbReference type="SUPFAM" id="SSF53335">
    <property type="entry name" value="S-adenosyl-L-methionine-dependent methyltransferases"/>
    <property type="match status" value="1"/>
</dbReference>
<feature type="binding site" evidence="6">
    <location>
        <position position="134"/>
    </location>
    <ligand>
        <name>S-adenosyl-L-methionine</name>
        <dbReference type="ChEBI" id="CHEBI:59789"/>
    </ligand>
</feature>
<feature type="binding site" evidence="6">
    <location>
        <position position="71"/>
    </location>
    <ligand>
        <name>S-adenosyl-L-methionine</name>
        <dbReference type="ChEBI" id="CHEBI:59789"/>
    </ligand>
</feature>
<reference evidence="7" key="2">
    <citation type="submission" date="2020-09" db="EMBL/GenBank/DDBJ databases">
        <authorList>
            <person name="Sun Q."/>
            <person name="Kim S."/>
        </authorList>
    </citation>
    <scope>NUCLEOTIDE SEQUENCE</scope>
    <source>
        <strain evidence="7">KCTC 42651</strain>
    </source>
</reference>
<dbReference type="NCBIfam" id="TIGR00138">
    <property type="entry name" value="rsmG_gidB"/>
    <property type="match status" value="1"/>
</dbReference>
<dbReference type="EMBL" id="BMZS01000001">
    <property type="protein sequence ID" value="GHD39663.1"/>
    <property type="molecule type" value="Genomic_DNA"/>
</dbReference>
<comment type="function">
    <text evidence="6">Specifically methylates the N7 position of guanine in position 527 of 16S rRNA.</text>
</comment>
<dbReference type="PANTHER" id="PTHR31760">
    <property type="entry name" value="S-ADENOSYL-L-METHIONINE-DEPENDENT METHYLTRANSFERASES SUPERFAMILY PROTEIN"/>
    <property type="match status" value="1"/>
</dbReference>
<comment type="similarity">
    <text evidence="6">Belongs to the methyltransferase superfamily. RNA methyltransferase RsmG family.</text>
</comment>
<evidence type="ECO:0000313" key="7">
    <source>
        <dbReference type="EMBL" id="GHD39663.1"/>
    </source>
</evidence>
<dbReference type="CDD" id="cd02440">
    <property type="entry name" value="AdoMet_MTases"/>
    <property type="match status" value="1"/>
</dbReference>
<dbReference type="Gene3D" id="3.40.50.150">
    <property type="entry name" value="Vaccinia Virus protein VP39"/>
    <property type="match status" value="1"/>
</dbReference>
<comment type="catalytic activity">
    <reaction evidence="6">
        <text>guanosine(527) in 16S rRNA + S-adenosyl-L-methionine = N(7)-methylguanosine(527) in 16S rRNA + S-adenosyl-L-homocysteine</text>
        <dbReference type="Rhea" id="RHEA:42732"/>
        <dbReference type="Rhea" id="RHEA-COMP:10209"/>
        <dbReference type="Rhea" id="RHEA-COMP:10210"/>
        <dbReference type="ChEBI" id="CHEBI:57856"/>
        <dbReference type="ChEBI" id="CHEBI:59789"/>
        <dbReference type="ChEBI" id="CHEBI:74269"/>
        <dbReference type="ChEBI" id="CHEBI:74480"/>
        <dbReference type="EC" id="2.1.1.170"/>
    </reaction>
</comment>
<comment type="caution">
    <text evidence="6">Lacks conserved residue(s) required for the propagation of feature annotation.</text>
</comment>
<comment type="caution">
    <text evidence="7">The sequence shown here is derived from an EMBL/GenBank/DDBJ whole genome shotgun (WGS) entry which is preliminary data.</text>
</comment>